<evidence type="ECO:0000313" key="2">
    <source>
        <dbReference type="Proteomes" id="UP000838756"/>
    </source>
</evidence>
<comment type="caution">
    <text evidence="1">The sequence shown here is derived from an EMBL/GenBank/DDBJ whole genome shotgun (WGS) entry which is preliminary data.</text>
</comment>
<organism evidence="1 2">
    <name type="scientific">Pararge aegeria aegeria</name>
    <dbReference type="NCBI Taxonomy" id="348720"/>
    <lineage>
        <taxon>Eukaryota</taxon>
        <taxon>Metazoa</taxon>
        <taxon>Ecdysozoa</taxon>
        <taxon>Arthropoda</taxon>
        <taxon>Hexapoda</taxon>
        <taxon>Insecta</taxon>
        <taxon>Pterygota</taxon>
        <taxon>Neoptera</taxon>
        <taxon>Endopterygota</taxon>
        <taxon>Lepidoptera</taxon>
        <taxon>Glossata</taxon>
        <taxon>Ditrysia</taxon>
        <taxon>Papilionoidea</taxon>
        <taxon>Nymphalidae</taxon>
        <taxon>Satyrinae</taxon>
        <taxon>Satyrini</taxon>
        <taxon>Parargina</taxon>
        <taxon>Pararge</taxon>
    </lineage>
</organism>
<accession>A0A8S4QD73</accession>
<reference evidence="1" key="1">
    <citation type="submission" date="2022-03" db="EMBL/GenBank/DDBJ databases">
        <authorList>
            <person name="Lindestad O."/>
        </authorList>
    </citation>
    <scope>NUCLEOTIDE SEQUENCE</scope>
</reference>
<gene>
    <name evidence="1" type="primary">jg6045</name>
    <name evidence="1" type="ORF">PAEG_LOCUS521</name>
</gene>
<evidence type="ECO:0000313" key="1">
    <source>
        <dbReference type="EMBL" id="CAH2207904.1"/>
    </source>
</evidence>
<dbReference type="AlphaFoldDB" id="A0A8S4QD73"/>
<proteinExistence type="predicted"/>
<keyword evidence="2" id="KW-1185">Reference proteome</keyword>
<sequence>MKIVNSEPIKVPLLGLGIGGHQGLFSLVTDKLTCFQRLGAFCKKPDGLTKSQGAELAPVNAENIKRVFKSRWKPVTQDRGFCIIYEKPMSSSERQSVKVMMT</sequence>
<name>A0A8S4QD73_9NEOP</name>
<protein>
    <submittedName>
        <fullName evidence="1">Jg6045 protein</fullName>
    </submittedName>
</protein>
<dbReference type="Proteomes" id="UP000838756">
    <property type="component" value="Unassembled WGS sequence"/>
</dbReference>
<dbReference type="EMBL" id="CAKXAJ010001568">
    <property type="protein sequence ID" value="CAH2207904.1"/>
    <property type="molecule type" value="Genomic_DNA"/>
</dbReference>